<accession>A0A835DYB6</accession>
<proteinExistence type="predicted"/>
<dbReference type="Pfam" id="PF02458">
    <property type="entry name" value="Transferase"/>
    <property type="match status" value="2"/>
</dbReference>
<sequence>MAAVTIVDVSYVAAPQHAPIKLNAMEAQWVVAPVLQYLLLFDAGGDECQLPPFHDIVQSLRSSLAATLNTHAPLAGKIHYLADTGDVAICCSTAGDEGGGVRFVVAETDADAGRLARDEDHDVLTFERLVPEVDMTTLPAPVLAVQATRLSAEEVVVGSPSGSPCTTPSPTAGRFGGSSRRGRRPAAGTRRPSRLRASTAHVSSYLAGTNSHEPSCASTRRTCHWYVTTTPEVSQQDRLTRRTFILDAAQIARLKETIVAETQGGRAPSTFVAVIALLWTSSVRGRSIPPDDDVFLFFFADLRHRLDPPAGTDYFGACLAACLAMLPARELHADGALVTAAAAVQGTIQKMADDPLGFWPGWEFLNMPGYGDRTVGSPCSGRVMNVSGILGSGRTRPATSGGGGRGGRRT</sequence>
<evidence type="ECO:0000256" key="3">
    <source>
        <dbReference type="SAM" id="MobiDB-lite"/>
    </source>
</evidence>
<dbReference type="EMBL" id="JACEFO010002768">
    <property type="protein sequence ID" value="KAF8649347.1"/>
    <property type="molecule type" value="Genomic_DNA"/>
</dbReference>
<dbReference type="GO" id="GO:0016747">
    <property type="term" value="F:acyltransferase activity, transferring groups other than amino-acyl groups"/>
    <property type="evidence" value="ECO:0007669"/>
    <property type="project" value="UniProtKB-ARBA"/>
</dbReference>
<feature type="compositionally biased region" description="Gly residues" evidence="3">
    <location>
        <begin position="400"/>
        <end position="410"/>
    </location>
</feature>
<dbReference type="PANTHER" id="PTHR31625">
    <property type="match status" value="1"/>
</dbReference>
<dbReference type="Proteomes" id="UP000636709">
    <property type="component" value="Unassembled WGS sequence"/>
</dbReference>
<evidence type="ECO:0000256" key="2">
    <source>
        <dbReference type="ARBA" id="ARBA00023315"/>
    </source>
</evidence>
<keyword evidence="5" id="KW-1185">Reference proteome</keyword>
<evidence type="ECO:0000256" key="1">
    <source>
        <dbReference type="ARBA" id="ARBA00022679"/>
    </source>
</evidence>
<protein>
    <submittedName>
        <fullName evidence="4">Uncharacterized protein</fullName>
    </submittedName>
</protein>
<feature type="region of interest" description="Disordered" evidence="3">
    <location>
        <begin position="390"/>
        <end position="410"/>
    </location>
</feature>
<feature type="compositionally biased region" description="Low complexity" evidence="3">
    <location>
        <begin position="158"/>
        <end position="173"/>
    </location>
</feature>
<evidence type="ECO:0000313" key="5">
    <source>
        <dbReference type="Proteomes" id="UP000636709"/>
    </source>
</evidence>
<dbReference type="InterPro" id="IPR051504">
    <property type="entry name" value="Plant_metabolite_acyltrans"/>
</dbReference>
<organism evidence="4 5">
    <name type="scientific">Digitaria exilis</name>
    <dbReference type="NCBI Taxonomy" id="1010633"/>
    <lineage>
        <taxon>Eukaryota</taxon>
        <taxon>Viridiplantae</taxon>
        <taxon>Streptophyta</taxon>
        <taxon>Embryophyta</taxon>
        <taxon>Tracheophyta</taxon>
        <taxon>Spermatophyta</taxon>
        <taxon>Magnoliopsida</taxon>
        <taxon>Liliopsida</taxon>
        <taxon>Poales</taxon>
        <taxon>Poaceae</taxon>
        <taxon>PACMAD clade</taxon>
        <taxon>Panicoideae</taxon>
        <taxon>Panicodae</taxon>
        <taxon>Paniceae</taxon>
        <taxon>Anthephorinae</taxon>
        <taxon>Digitaria</taxon>
    </lineage>
</organism>
<feature type="region of interest" description="Disordered" evidence="3">
    <location>
        <begin position="157"/>
        <end position="195"/>
    </location>
</feature>
<gene>
    <name evidence="4" type="ORF">HU200_064342</name>
</gene>
<dbReference type="OrthoDB" id="667639at2759"/>
<reference evidence="4" key="1">
    <citation type="submission" date="2020-07" db="EMBL/GenBank/DDBJ databases">
        <title>Genome sequence and genetic diversity analysis of an under-domesticated orphan crop, white fonio (Digitaria exilis).</title>
        <authorList>
            <person name="Bennetzen J.L."/>
            <person name="Chen S."/>
            <person name="Ma X."/>
            <person name="Wang X."/>
            <person name="Yssel A.E.J."/>
            <person name="Chaluvadi S.R."/>
            <person name="Johnson M."/>
            <person name="Gangashetty P."/>
            <person name="Hamidou F."/>
            <person name="Sanogo M.D."/>
            <person name="Zwaenepoel A."/>
            <person name="Wallace J."/>
            <person name="Van De Peer Y."/>
            <person name="Van Deynze A."/>
        </authorList>
    </citation>
    <scope>NUCLEOTIDE SEQUENCE</scope>
    <source>
        <tissue evidence="4">Leaves</tissue>
    </source>
</reference>
<name>A0A835DYB6_9POAL</name>
<keyword evidence="1" id="KW-0808">Transferase</keyword>
<evidence type="ECO:0000313" key="4">
    <source>
        <dbReference type="EMBL" id="KAF8649347.1"/>
    </source>
</evidence>
<keyword evidence="2" id="KW-0012">Acyltransferase</keyword>
<dbReference type="InterPro" id="IPR023213">
    <property type="entry name" value="CAT-like_dom_sf"/>
</dbReference>
<dbReference type="AlphaFoldDB" id="A0A835DYB6"/>
<comment type="caution">
    <text evidence="4">The sequence shown here is derived from an EMBL/GenBank/DDBJ whole genome shotgun (WGS) entry which is preliminary data.</text>
</comment>
<dbReference type="Gene3D" id="3.30.559.10">
    <property type="entry name" value="Chloramphenicol acetyltransferase-like domain"/>
    <property type="match status" value="2"/>
</dbReference>